<evidence type="ECO:0000259" key="5">
    <source>
        <dbReference type="PROSITE" id="PS51000"/>
    </source>
</evidence>
<dbReference type="Gene3D" id="3.40.50.1360">
    <property type="match status" value="1"/>
</dbReference>
<dbReference type="InterPro" id="IPR037171">
    <property type="entry name" value="NagB/RpiA_transferase-like"/>
</dbReference>
<dbReference type="RefSeq" id="WP_221031749.1">
    <property type="nucleotide sequence ID" value="NZ_CP139781.1"/>
</dbReference>
<feature type="domain" description="HTH deoR-type" evidence="5">
    <location>
        <begin position="3"/>
        <end position="58"/>
    </location>
</feature>
<dbReference type="InterPro" id="IPR036388">
    <property type="entry name" value="WH-like_DNA-bd_sf"/>
</dbReference>
<dbReference type="PANTHER" id="PTHR30363:SF4">
    <property type="entry name" value="GLYCEROL-3-PHOSPHATE REGULON REPRESSOR"/>
    <property type="match status" value="1"/>
</dbReference>
<keyword evidence="3 6" id="KW-0238">DNA-binding</keyword>
<dbReference type="SMART" id="SM00420">
    <property type="entry name" value="HTH_DEOR"/>
    <property type="match status" value="1"/>
</dbReference>
<evidence type="ECO:0000256" key="2">
    <source>
        <dbReference type="ARBA" id="ARBA00023015"/>
    </source>
</evidence>
<proteinExistence type="predicted"/>
<dbReference type="InterPro" id="IPR000524">
    <property type="entry name" value="Tscrpt_reg_HTH_GntR"/>
</dbReference>
<dbReference type="SMART" id="SM01134">
    <property type="entry name" value="DeoRC"/>
    <property type="match status" value="1"/>
</dbReference>
<dbReference type="InterPro" id="IPR036390">
    <property type="entry name" value="WH_DNA-bd_sf"/>
</dbReference>
<protein>
    <submittedName>
        <fullName evidence="6">DeoR/GlpR family DNA-binding transcription regulator</fullName>
    </submittedName>
</protein>
<dbReference type="PROSITE" id="PS51000">
    <property type="entry name" value="HTH_DEOR_2"/>
    <property type="match status" value="1"/>
</dbReference>
<organism evidence="6 7">
    <name type="scientific">Actomonas aquatica</name>
    <dbReference type="NCBI Taxonomy" id="2866162"/>
    <lineage>
        <taxon>Bacteria</taxon>
        <taxon>Pseudomonadati</taxon>
        <taxon>Verrucomicrobiota</taxon>
        <taxon>Opitutia</taxon>
        <taxon>Opitutales</taxon>
        <taxon>Opitutaceae</taxon>
        <taxon>Actomonas</taxon>
    </lineage>
</organism>
<evidence type="ECO:0000256" key="1">
    <source>
        <dbReference type="ARBA" id="ARBA00022491"/>
    </source>
</evidence>
<dbReference type="Pfam" id="PF08220">
    <property type="entry name" value="HTH_DeoR"/>
    <property type="match status" value="1"/>
</dbReference>
<dbReference type="InterPro" id="IPR050313">
    <property type="entry name" value="Carb_Metab_HTH_regulators"/>
</dbReference>
<dbReference type="PRINTS" id="PR00037">
    <property type="entry name" value="HTHLACR"/>
</dbReference>
<keyword evidence="2" id="KW-0805">Transcription regulation</keyword>
<evidence type="ECO:0000313" key="6">
    <source>
        <dbReference type="EMBL" id="WRQ88647.1"/>
    </source>
</evidence>
<keyword evidence="7" id="KW-1185">Reference proteome</keyword>
<evidence type="ECO:0000313" key="7">
    <source>
        <dbReference type="Proteomes" id="UP000738431"/>
    </source>
</evidence>
<evidence type="ECO:0000256" key="4">
    <source>
        <dbReference type="ARBA" id="ARBA00023163"/>
    </source>
</evidence>
<gene>
    <name evidence="6" type="ORF">K1X11_004475</name>
</gene>
<sequence>MTNRRRVDLIEKYLREHRYADLQSLASRFAISVSTVRRAIDELESRGVARRHHGGASIIEADEVTREYDFIAHDQRMAEEKFAMARYIAERVMPGMTVIIDGGTSPYAVARLLIGKRLKVITNSLPVAGLLSDVSAIETIVTGGTIYNRIGVLVGPCCDETLAHLHADIAILGAVGVTAEGLWNHNPTIAATQRRMVQSADRTLFAVDHSKFGRKAPVLAVPFSDDQVIFTDREPPGDIGRALRNANATLALCPT</sequence>
<dbReference type="GO" id="GO:0003677">
    <property type="term" value="F:DNA binding"/>
    <property type="evidence" value="ECO:0007669"/>
    <property type="project" value="UniProtKB-KW"/>
</dbReference>
<dbReference type="SMART" id="SM00345">
    <property type="entry name" value="HTH_GNTR"/>
    <property type="match status" value="1"/>
</dbReference>
<reference evidence="6 7" key="2">
    <citation type="submission" date="2023-12" db="EMBL/GenBank/DDBJ databases">
        <title>Description of an unclassified Opitutus bacterium of Verrucomicrobiota.</title>
        <authorList>
            <person name="Zhang D.-F."/>
        </authorList>
    </citation>
    <scope>NUCLEOTIDE SEQUENCE [LARGE SCALE GENOMIC DNA]</scope>
    <source>
        <strain evidence="6 7">WL0086</strain>
    </source>
</reference>
<reference evidence="6 7" key="1">
    <citation type="submission" date="2021-08" db="EMBL/GenBank/DDBJ databases">
        <authorList>
            <person name="Zhang D."/>
            <person name="Zhang A."/>
            <person name="Wang L."/>
        </authorList>
    </citation>
    <scope>NUCLEOTIDE SEQUENCE [LARGE SCALE GENOMIC DNA]</scope>
    <source>
        <strain evidence="6 7">WL0086</strain>
    </source>
</reference>
<evidence type="ECO:0000256" key="3">
    <source>
        <dbReference type="ARBA" id="ARBA00023125"/>
    </source>
</evidence>
<dbReference type="InterPro" id="IPR014036">
    <property type="entry name" value="DeoR-like_C"/>
</dbReference>
<dbReference type="Proteomes" id="UP000738431">
    <property type="component" value="Chromosome"/>
</dbReference>
<dbReference type="Pfam" id="PF00455">
    <property type="entry name" value="DeoRC"/>
    <property type="match status" value="1"/>
</dbReference>
<keyword evidence="4" id="KW-0804">Transcription</keyword>
<name>A0ABZ1CAD1_9BACT</name>
<dbReference type="PANTHER" id="PTHR30363">
    <property type="entry name" value="HTH-TYPE TRANSCRIPTIONAL REGULATOR SRLR-RELATED"/>
    <property type="match status" value="1"/>
</dbReference>
<accession>A0ABZ1CAD1</accession>
<dbReference type="SUPFAM" id="SSF46785">
    <property type="entry name" value="Winged helix' DNA-binding domain"/>
    <property type="match status" value="1"/>
</dbReference>
<dbReference type="Gene3D" id="1.10.10.10">
    <property type="entry name" value="Winged helix-like DNA-binding domain superfamily/Winged helix DNA-binding domain"/>
    <property type="match status" value="1"/>
</dbReference>
<dbReference type="SUPFAM" id="SSF100950">
    <property type="entry name" value="NagB/RpiA/CoA transferase-like"/>
    <property type="match status" value="1"/>
</dbReference>
<dbReference type="InterPro" id="IPR001034">
    <property type="entry name" value="DeoR_HTH"/>
</dbReference>
<dbReference type="EMBL" id="CP139781">
    <property type="protein sequence ID" value="WRQ88647.1"/>
    <property type="molecule type" value="Genomic_DNA"/>
</dbReference>
<keyword evidence="1" id="KW-0678">Repressor</keyword>